<protein>
    <recommendedName>
        <fullName evidence="3">DUF4371 domain-containing protein</fullName>
    </recommendedName>
</protein>
<evidence type="ECO:0000313" key="2">
    <source>
        <dbReference type="Proteomes" id="UP001148018"/>
    </source>
</evidence>
<sequence length="458" mass="51188">MNASSQESVFESTAKVFMTAYYVAKNNKPFTDFESLIDLQHANSADLGRVLQSKTVCVDIIEHVSSQMKKIIETKSKITVLADESTSVGHKSTLTVFLKASVDGDMEPIAFPLDLVELDSMSAAHIKEQIMGCLLKNGFTFELLREILIGFFSDGASVMLGVKSGVGKLLQDDFPGIILWHCLNHRLELAVDQALDVTGGTKDFQAFMDSLYSLYSQSPKNMRQLSECAHNLDIALRRIGKVFSVRWVASSWRAVSAVCQSYDTRDSRERAKFKGLLSKLCSINFLKSLALMADVLTELKNLSEILQNRKTTLPKAHDIMTTYVKRIESFNRYPGQHAVDASQEEEVKEFKGEELRVGRSPIIDSAQFIRAVADNMKERLFTTTANRAQASVAANRKEAYNSLINQMAVLNPDNWDHDNPRFGDNEVRALCDVLHVNQQEAHLGFTEYKASGGRNIPN</sequence>
<accession>A0A9Q0IPC3</accession>
<reference evidence="1" key="1">
    <citation type="submission" date="2022-07" db="EMBL/GenBank/DDBJ databases">
        <title>Chromosome-level genome of Muraenolepis orangiensis.</title>
        <authorList>
            <person name="Kim J."/>
        </authorList>
    </citation>
    <scope>NUCLEOTIDE SEQUENCE</scope>
    <source>
        <strain evidence="1">KU_S4_2022</strain>
        <tissue evidence="1">Muscle</tissue>
    </source>
</reference>
<evidence type="ECO:0008006" key="3">
    <source>
        <dbReference type="Google" id="ProtNLM"/>
    </source>
</evidence>
<comment type="caution">
    <text evidence="1">The sequence shown here is derived from an EMBL/GenBank/DDBJ whole genome shotgun (WGS) entry which is preliminary data.</text>
</comment>
<dbReference type="Proteomes" id="UP001148018">
    <property type="component" value="Unassembled WGS sequence"/>
</dbReference>
<dbReference type="PANTHER" id="PTHR46880">
    <property type="entry name" value="RAS-ASSOCIATING DOMAIN-CONTAINING PROTEIN"/>
    <property type="match status" value="1"/>
</dbReference>
<gene>
    <name evidence="1" type="ORF">NHX12_027947</name>
</gene>
<keyword evidence="2" id="KW-1185">Reference proteome</keyword>
<proteinExistence type="predicted"/>
<evidence type="ECO:0000313" key="1">
    <source>
        <dbReference type="EMBL" id="KAJ3605904.1"/>
    </source>
</evidence>
<organism evidence="1 2">
    <name type="scientific">Muraenolepis orangiensis</name>
    <name type="common">Patagonian moray cod</name>
    <dbReference type="NCBI Taxonomy" id="630683"/>
    <lineage>
        <taxon>Eukaryota</taxon>
        <taxon>Metazoa</taxon>
        <taxon>Chordata</taxon>
        <taxon>Craniata</taxon>
        <taxon>Vertebrata</taxon>
        <taxon>Euteleostomi</taxon>
        <taxon>Actinopterygii</taxon>
        <taxon>Neopterygii</taxon>
        <taxon>Teleostei</taxon>
        <taxon>Neoteleostei</taxon>
        <taxon>Acanthomorphata</taxon>
        <taxon>Zeiogadaria</taxon>
        <taxon>Gadariae</taxon>
        <taxon>Gadiformes</taxon>
        <taxon>Muraenolepidoidei</taxon>
        <taxon>Muraenolepididae</taxon>
        <taxon>Muraenolepis</taxon>
    </lineage>
</organism>
<dbReference type="AlphaFoldDB" id="A0A9Q0IPC3"/>
<dbReference type="EMBL" id="JANIIK010000043">
    <property type="protein sequence ID" value="KAJ3605904.1"/>
    <property type="molecule type" value="Genomic_DNA"/>
</dbReference>
<dbReference type="OrthoDB" id="62528at2759"/>
<dbReference type="PANTHER" id="PTHR46880:SF8">
    <property type="entry name" value="E3 SUMO-PROTEIN LIGASE KIAA1586"/>
    <property type="match status" value="1"/>
</dbReference>
<name>A0A9Q0IPC3_9TELE</name>